<keyword evidence="5 6" id="KW-0472">Membrane</keyword>
<feature type="transmembrane region" description="Helical" evidence="6">
    <location>
        <begin position="148"/>
        <end position="167"/>
    </location>
</feature>
<comment type="subcellular location">
    <subcellularLocation>
        <location evidence="1">Cell membrane</location>
        <topology evidence="1">Multi-pass membrane protein</topology>
    </subcellularLocation>
</comment>
<evidence type="ECO:0000313" key="7">
    <source>
        <dbReference type="EMBL" id="ANH80453.1"/>
    </source>
</evidence>
<feature type="transmembrane region" description="Helical" evidence="6">
    <location>
        <begin position="217"/>
        <end position="234"/>
    </location>
</feature>
<feature type="transmembrane region" description="Helical" evidence="6">
    <location>
        <begin position="79"/>
        <end position="106"/>
    </location>
</feature>
<evidence type="ECO:0000256" key="6">
    <source>
        <dbReference type="SAM" id="Phobius"/>
    </source>
</evidence>
<feature type="transmembrane region" description="Helical" evidence="6">
    <location>
        <begin position="12"/>
        <end position="33"/>
    </location>
</feature>
<evidence type="ECO:0000256" key="4">
    <source>
        <dbReference type="ARBA" id="ARBA00022989"/>
    </source>
</evidence>
<organism evidence="7 8">
    <name type="scientific">Niabella ginsenosidivorans</name>
    <dbReference type="NCBI Taxonomy" id="1176587"/>
    <lineage>
        <taxon>Bacteria</taxon>
        <taxon>Pseudomonadati</taxon>
        <taxon>Bacteroidota</taxon>
        <taxon>Chitinophagia</taxon>
        <taxon>Chitinophagales</taxon>
        <taxon>Chitinophagaceae</taxon>
        <taxon>Niabella</taxon>
    </lineage>
</organism>
<dbReference type="AlphaFoldDB" id="A0A1A9HYX2"/>
<feature type="transmembrane region" description="Helical" evidence="6">
    <location>
        <begin position="361"/>
        <end position="380"/>
    </location>
</feature>
<gene>
    <name evidence="7" type="ORF">A8C56_05115</name>
</gene>
<dbReference type="STRING" id="1176587.A8C56_05115"/>
<proteinExistence type="predicted"/>
<dbReference type="Proteomes" id="UP000077667">
    <property type="component" value="Chromosome"/>
</dbReference>
<accession>A0A1A9HYX2</accession>
<feature type="transmembrane region" description="Helical" evidence="6">
    <location>
        <begin position="39"/>
        <end position="59"/>
    </location>
</feature>
<evidence type="ECO:0000256" key="1">
    <source>
        <dbReference type="ARBA" id="ARBA00004651"/>
    </source>
</evidence>
<dbReference type="PANTHER" id="PTHR30250:SF11">
    <property type="entry name" value="O-ANTIGEN TRANSPORTER-RELATED"/>
    <property type="match status" value="1"/>
</dbReference>
<evidence type="ECO:0000256" key="3">
    <source>
        <dbReference type="ARBA" id="ARBA00022692"/>
    </source>
</evidence>
<dbReference type="PANTHER" id="PTHR30250">
    <property type="entry name" value="PST FAMILY PREDICTED COLANIC ACID TRANSPORTER"/>
    <property type="match status" value="1"/>
</dbReference>
<dbReference type="RefSeq" id="WP_067752936.1">
    <property type="nucleotide sequence ID" value="NZ_CP015772.1"/>
</dbReference>
<sequence length="445" mass="49744">MPNYWIKNGIINIAQQLFTVFFGFLSLYILVRVLSPEEYGTWVLFLATISVLEIARNGLTQEALVKYLTSSMPSDQKKINTATFVINMSMTILITILLLAIGSWLGQSWKSAEINSMFHLYLVALIFSSVLNQVNCIEQAHLSFTGNFLSNTARQLIFLSFVIYCWITKTPTKLQTLVAIQVFSVGIAMLIALLCSYKRINYSLRFDKIWGKKIFNFGKFTFGVTLSSMLAGTIDQMMLGSMLSKTASGIFNIAVRISNVVDIPSSAMATILYPQSSKMAATKGETDIKYLYEKSVGIILAIQIPIVLCLLFFSGIVIHFLGGEKYEESISLLRITLLGCLFSPYGRQGGTILNSTGKSKLNFYMLLILTAVIVISNLILIKEFGIFGAAYSSLVSSFVGFLVCRYFLKKNFNINTKNSVYYAVQFYPELVKKYLTKKSSSSKNI</sequence>
<dbReference type="Pfam" id="PF13440">
    <property type="entry name" value="Polysacc_synt_3"/>
    <property type="match status" value="1"/>
</dbReference>
<protein>
    <submittedName>
        <fullName evidence="7">Uncharacterized protein</fullName>
    </submittedName>
</protein>
<keyword evidence="2" id="KW-1003">Cell membrane</keyword>
<evidence type="ECO:0000313" key="8">
    <source>
        <dbReference type="Proteomes" id="UP000077667"/>
    </source>
</evidence>
<name>A0A1A9HYX2_9BACT</name>
<feature type="transmembrane region" description="Helical" evidence="6">
    <location>
        <begin position="298"/>
        <end position="321"/>
    </location>
</feature>
<dbReference type="EMBL" id="CP015772">
    <property type="protein sequence ID" value="ANH80453.1"/>
    <property type="molecule type" value="Genomic_DNA"/>
</dbReference>
<keyword evidence="4 6" id="KW-1133">Transmembrane helix</keyword>
<dbReference type="CDD" id="cd13128">
    <property type="entry name" value="MATE_Wzx_like"/>
    <property type="match status" value="1"/>
</dbReference>
<evidence type="ECO:0000256" key="2">
    <source>
        <dbReference type="ARBA" id="ARBA00022475"/>
    </source>
</evidence>
<feature type="transmembrane region" description="Helical" evidence="6">
    <location>
        <begin position="179"/>
        <end position="197"/>
    </location>
</feature>
<evidence type="ECO:0000256" key="5">
    <source>
        <dbReference type="ARBA" id="ARBA00023136"/>
    </source>
</evidence>
<feature type="transmembrane region" description="Helical" evidence="6">
    <location>
        <begin position="118"/>
        <end position="136"/>
    </location>
</feature>
<dbReference type="GO" id="GO:0005886">
    <property type="term" value="C:plasma membrane"/>
    <property type="evidence" value="ECO:0007669"/>
    <property type="project" value="UniProtKB-SubCell"/>
</dbReference>
<dbReference type="KEGG" id="nia:A8C56_05115"/>
<dbReference type="OrthoDB" id="650636at2"/>
<feature type="transmembrane region" description="Helical" evidence="6">
    <location>
        <begin position="386"/>
        <end position="408"/>
    </location>
</feature>
<reference evidence="7 8" key="1">
    <citation type="submission" date="2016-05" db="EMBL/GenBank/DDBJ databases">
        <title>Niabella ginsenosidivorans BS26 whole genome sequencing.</title>
        <authorList>
            <person name="Im W.T."/>
            <person name="Siddiqi M.Z."/>
        </authorList>
    </citation>
    <scope>NUCLEOTIDE SEQUENCE [LARGE SCALE GENOMIC DNA]</scope>
    <source>
        <strain evidence="7 8">BS26</strain>
    </source>
</reference>
<keyword evidence="8" id="KW-1185">Reference proteome</keyword>
<keyword evidence="3 6" id="KW-0812">Transmembrane</keyword>
<dbReference type="InterPro" id="IPR050833">
    <property type="entry name" value="Poly_Biosynth_Transport"/>
</dbReference>